<evidence type="ECO:0000256" key="6">
    <source>
        <dbReference type="ARBA" id="ARBA00022695"/>
    </source>
</evidence>
<dbReference type="InterPro" id="IPR023468">
    <property type="entry name" value="Riboflavin_kinase"/>
</dbReference>
<keyword evidence="4 14" id="KW-0288">FMN</keyword>
<dbReference type="UniPathway" id="UPA00276">
    <property type="reaction ID" value="UER00406"/>
</dbReference>
<dbReference type="Pfam" id="PF06574">
    <property type="entry name" value="FAD_syn"/>
    <property type="match status" value="1"/>
</dbReference>
<dbReference type="GO" id="GO:0009231">
    <property type="term" value="P:riboflavin biosynthetic process"/>
    <property type="evidence" value="ECO:0007669"/>
    <property type="project" value="InterPro"/>
</dbReference>
<keyword evidence="6 14" id="KW-0548">Nucleotidyltransferase</keyword>
<protein>
    <recommendedName>
        <fullName evidence="14">Riboflavin biosynthesis protein</fullName>
    </recommendedName>
    <domain>
        <recommendedName>
            <fullName evidence="14">Riboflavin kinase</fullName>
            <ecNumber evidence="14">2.7.1.26</ecNumber>
        </recommendedName>
        <alternativeName>
            <fullName evidence="14">Flavokinase</fullName>
        </alternativeName>
    </domain>
    <domain>
        <recommendedName>
            <fullName evidence="14">FMN adenylyltransferase</fullName>
            <ecNumber evidence="14">2.7.7.2</ecNumber>
        </recommendedName>
        <alternativeName>
            <fullName evidence="14">FAD pyrophosphorylase</fullName>
        </alternativeName>
        <alternativeName>
            <fullName evidence="14">FAD synthase</fullName>
        </alternativeName>
    </domain>
</protein>
<dbReference type="Proteomes" id="UP000192569">
    <property type="component" value="Chromosome I"/>
</dbReference>
<evidence type="ECO:0000256" key="7">
    <source>
        <dbReference type="ARBA" id="ARBA00022741"/>
    </source>
</evidence>
<evidence type="ECO:0000256" key="1">
    <source>
        <dbReference type="ARBA" id="ARBA00004726"/>
    </source>
</evidence>
<reference evidence="16 17" key="1">
    <citation type="submission" date="2017-04" db="EMBL/GenBank/DDBJ databases">
        <authorList>
            <person name="Afonso C.L."/>
            <person name="Miller P.J."/>
            <person name="Scott M.A."/>
            <person name="Spackman E."/>
            <person name="Goraichik I."/>
            <person name="Dimitrov K.M."/>
            <person name="Suarez D.L."/>
            <person name="Swayne D.E."/>
        </authorList>
    </citation>
    <scope>NUCLEOTIDE SEQUENCE [LARGE SCALE GENOMIC DNA]</scope>
    <source>
        <strain evidence="16 17">ToBE</strain>
    </source>
</reference>
<dbReference type="EMBL" id="LT838272">
    <property type="protein sequence ID" value="SMB95574.1"/>
    <property type="molecule type" value="Genomic_DNA"/>
</dbReference>
<dbReference type="Gene3D" id="2.40.30.30">
    <property type="entry name" value="Riboflavin kinase-like"/>
    <property type="match status" value="1"/>
</dbReference>
<dbReference type="NCBIfam" id="NF004162">
    <property type="entry name" value="PRK05627.1-5"/>
    <property type="match status" value="1"/>
</dbReference>
<keyword evidence="9 14" id="KW-0274">FAD</keyword>
<evidence type="ECO:0000313" key="17">
    <source>
        <dbReference type="Proteomes" id="UP000192569"/>
    </source>
</evidence>
<dbReference type="Gene3D" id="3.40.50.620">
    <property type="entry name" value="HUPs"/>
    <property type="match status" value="1"/>
</dbReference>
<feature type="domain" description="Riboflavin kinase" evidence="15">
    <location>
        <begin position="182"/>
        <end position="308"/>
    </location>
</feature>
<keyword evidence="3 14" id="KW-0285">Flavoprotein</keyword>
<evidence type="ECO:0000256" key="10">
    <source>
        <dbReference type="ARBA" id="ARBA00022840"/>
    </source>
</evidence>
<comment type="pathway">
    <text evidence="1 14">Cofactor biosynthesis; FAD biosynthesis; FAD from FMN: step 1/1.</text>
</comment>
<dbReference type="OrthoDB" id="9803667at2"/>
<keyword evidence="8 14" id="KW-0418">Kinase</keyword>
<evidence type="ECO:0000256" key="5">
    <source>
        <dbReference type="ARBA" id="ARBA00022679"/>
    </source>
</evidence>
<evidence type="ECO:0000256" key="2">
    <source>
        <dbReference type="ARBA" id="ARBA00005201"/>
    </source>
</evidence>
<dbReference type="PIRSF" id="PIRSF004491">
    <property type="entry name" value="FAD_Synth"/>
    <property type="match status" value="1"/>
</dbReference>
<dbReference type="CDD" id="cd02064">
    <property type="entry name" value="FAD_synthetase_N"/>
    <property type="match status" value="1"/>
</dbReference>
<accession>A0A1W1VRM6</accession>
<dbReference type="GO" id="GO:0006747">
    <property type="term" value="P:FAD biosynthetic process"/>
    <property type="evidence" value="ECO:0007669"/>
    <property type="project" value="UniProtKB-UniRule"/>
</dbReference>
<evidence type="ECO:0000256" key="12">
    <source>
        <dbReference type="ARBA" id="ARBA00047880"/>
    </source>
</evidence>
<comment type="pathway">
    <text evidence="2 14">Cofactor biosynthesis; FMN biosynthesis; FMN from riboflavin (ATP route): step 1/1.</text>
</comment>
<keyword evidence="17" id="KW-1185">Reference proteome</keyword>
<keyword evidence="11" id="KW-0511">Multifunctional enzyme</keyword>
<dbReference type="FunFam" id="3.40.50.620:FF:000021">
    <property type="entry name" value="Riboflavin biosynthesis protein"/>
    <property type="match status" value="1"/>
</dbReference>
<dbReference type="GO" id="GO:0005524">
    <property type="term" value="F:ATP binding"/>
    <property type="evidence" value="ECO:0007669"/>
    <property type="project" value="UniProtKB-UniRule"/>
</dbReference>
<comment type="catalytic activity">
    <reaction evidence="12 14">
        <text>riboflavin + ATP = FMN + ADP + H(+)</text>
        <dbReference type="Rhea" id="RHEA:14357"/>
        <dbReference type="ChEBI" id="CHEBI:15378"/>
        <dbReference type="ChEBI" id="CHEBI:30616"/>
        <dbReference type="ChEBI" id="CHEBI:57986"/>
        <dbReference type="ChEBI" id="CHEBI:58210"/>
        <dbReference type="ChEBI" id="CHEBI:456216"/>
        <dbReference type="EC" id="2.7.1.26"/>
    </reaction>
</comment>
<evidence type="ECO:0000256" key="4">
    <source>
        <dbReference type="ARBA" id="ARBA00022643"/>
    </source>
</evidence>
<gene>
    <name evidence="16" type="ORF">SAMN00808754_1280</name>
</gene>
<keyword evidence="5 14" id="KW-0808">Transferase</keyword>
<dbReference type="GO" id="GO:0008531">
    <property type="term" value="F:riboflavin kinase activity"/>
    <property type="evidence" value="ECO:0007669"/>
    <property type="project" value="UniProtKB-UniRule"/>
</dbReference>
<dbReference type="InterPro" id="IPR015865">
    <property type="entry name" value="Riboflavin_kinase_bac/euk"/>
</dbReference>
<dbReference type="EC" id="2.7.1.26" evidence="14"/>
<dbReference type="STRING" id="698762.SAMN00808754_1280"/>
<dbReference type="EC" id="2.7.7.2" evidence="14"/>
<evidence type="ECO:0000256" key="14">
    <source>
        <dbReference type="PIRNR" id="PIRNR004491"/>
    </source>
</evidence>
<name>A0A1W1VRM6_9FIRM</name>
<sequence length="317" mass="34804">MRVRYGLQGTDAVKGCCVALGNFDGVHRGHQELIHATVKKAQEKGCPAVVVTFDPHPALVLTPDDPPGLLTTKEQKMELIAGLGVDFLYFLPFDLNLASLTPEAFVRQILWTYFYPSLVVVGFNYTFGRGGRGNPYLLAALGRELGFEVEVIPPVKVRDHLVSSTAIREALAAGDVALAREFLGYWPTLVGYVVSGEGRGRLLGFPTANIAVEPEVRLPAYGVYACRVKLPNGSWQAGIVNIGKRPTFGSNLVPTVEVHLLDFSGYLYGEKLKLELRYFLRPEKSFASSHELIEQIGADIRRARQILKGVTSSFKVT</sequence>
<evidence type="ECO:0000256" key="9">
    <source>
        <dbReference type="ARBA" id="ARBA00022827"/>
    </source>
</evidence>
<keyword evidence="7 14" id="KW-0547">Nucleotide-binding</keyword>
<dbReference type="InterPro" id="IPR023465">
    <property type="entry name" value="Riboflavin_kinase_dom_sf"/>
</dbReference>
<dbReference type="GO" id="GO:0003919">
    <property type="term" value="F:FMN adenylyltransferase activity"/>
    <property type="evidence" value="ECO:0007669"/>
    <property type="project" value="UniProtKB-UniRule"/>
</dbReference>
<dbReference type="NCBIfam" id="NF004160">
    <property type="entry name" value="PRK05627.1-3"/>
    <property type="match status" value="1"/>
</dbReference>
<evidence type="ECO:0000256" key="8">
    <source>
        <dbReference type="ARBA" id="ARBA00022777"/>
    </source>
</evidence>
<proteinExistence type="inferred from homology"/>
<comment type="similarity">
    <text evidence="14">Belongs to the ribF family.</text>
</comment>
<evidence type="ECO:0000256" key="3">
    <source>
        <dbReference type="ARBA" id="ARBA00022630"/>
    </source>
</evidence>
<dbReference type="PANTHER" id="PTHR22749:SF6">
    <property type="entry name" value="RIBOFLAVIN KINASE"/>
    <property type="match status" value="1"/>
</dbReference>
<dbReference type="SUPFAM" id="SSF82114">
    <property type="entry name" value="Riboflavin kinase-like"/>
    <property type="match status" value="1"/>
</dbReference>
<evidence type="ECO:0000256" key="11">
    <source>
        <dbReference type="ARBA" id="ARBA00023268"/>
    </source>
</evidence>
<dbReference type="Pfam" id="PF01687">
    <property type="entry name" value="Flavokinase"/>
    <property type="match status" value="1"/>
</dbReference>
<dbReference type="AlphaFoldDB" id="A0A1W1VRM6"/>
<comment type="catalytic activity">
    <reaction evidence="13 14">
        <text>FMN + ATP + H(+) = FAD + diphosphate</text>
        <dbReference type="Rhea" id="RHEA:17237"/>
        <dbReference type="ChEBI" id="CHEBI:15378"/>
        <dbReference type="ChEBI" id="CHEBI:30616"/>
        <dbReference type="ChEBI" id="CHEBI:33019"/>
        <dbReference type="ChEBI" id="CHEBI:57692"/>
        <dbReference type="ChEBI" id="CHEBI:58210"/>
        <dbReference type="EC" id="2.7.7.2"/>
    </reaction>
</comment>
<dbReference type="PANTHER" id="PTHR22749">
    <property type="entry name" value="RIBOFLAVIN KINASE/FMN ADENYLYLTRANSFERASE"/>
    <property type="match status" value="1"/>
</dbReference>
<dbReference type="GO" id="GO:0009398">
    <property type="term" value="P:FMN biosynthetic process"/>
    <property type="evidence" value="ECO:0007669"/>
    <property type="project" value="UniProtKB-UniRule"/>
</dbReference>
<dbReference type="InterPro" id="IPR014729">
    <property type="entry name" value="Rossmann-like_a/b/a_fold"/>
</dbReference>
<evidence type="ECO:0000256" key="13">
    <source>
        <dbReference type="ARBA" id="ARBA00049494"/>
    </source>
</evidence>
<dbReference type="InterPro" id="IPR015864">
    <property type="entry name" value="FAD_synthase"/>
</dbReference>
<organism evidence="16 17">
    <name type="scientific">Thermanaeromonas toyohensis ToBE</name>
    <dbReference type="NCBI Taxonomy" id="698762"/>
    <lineage>
        <taxon>Bacteria</taxon>
        <taxon>Bacillati</taxon>
        <taxon>Bacillota</taxon>
        <taxon>Clostridia</taxon>
        <taxon>Neomoorellales</taxon>
        <taxon>Neomoorellaceae</taxon>
        <taxon>Thermanaeromonas</taxon>
    </lineage>
</organism>
<keyword evidence="10 14" id="KW-0067">ATP-binding</keyword>
<dbReference type="SMART" id="SM00904">
    <property type="entry name" value="Flavokinase"/>
    <property type="match status" value="1"/>
</dbReference>
<dbReference type="UniPathway" id="UPA00277">
    <property type="reaction ID" value="UER00407"/>
</dbReference>
<evidence type="ECO:0000259" key="15">
    <source>
        <dbReference type="SMART" id="SM00904"/>
    </source>
</evidence>
<dbReference type="SUPFAM" id="SSF52374">
    <property type="entry name" value="Nucleotidylyl transferase"/>
    <property type="match status" value="1"/>
</dbReference>
<dbReference type="InterPro" id="IPR002606">
    <property type="entry name" value="Riboflavin_kinase_bac"/>
</dbReference>
<dbReference type="NCBIfam" id="TIGR00083">
    <property type="entry name" value="ribF"/>
    <property type="match status" value="1"/>
</dbReference>
<evidence type="ECO:0000313" key="16">
    <source>
        <dbReference type="EMBL" id="SMB95574.1"/>
    </source>
</evidence>